<evidence type="ECO:0000256" key="1">
    <source>
        <dbReference type="SAM" id="MobiDB-lite"/>
    </source>
</evidence>
<feature type="region of interest" description="Disordered" evidence="1">
    <location>
        <begin position="194"/>
        <end position="279"/>
    </location>
</feature>
<name>A0A2J7ZT23_9CHLO</name>
<keyword evidence="3" id="KW-1185">Reference proteome</keyword>
<accession>A0A2J7ZT23</accession>
<sequence>MARYCTSAGRRRFLLCKLDGGIADAAAAVIIAATAAALEQPVSAATSCGLVDTTSASCRFINMAPAREGLRVSALLSSRLPLAAVKSSSAEANTLASSGLPAMMPATALLVMMAVASSGLEASAWGSDPRADPPALQPGPAVTHRQVIASVSSGTAATACASACPDAASALGSSGIATTTSANPGWYGSSAASSVEYDTGEDGGGGGGVAAARERGGQGRGGEGEEGHRGGLSVDPANAAARSGWFSSTPRRPEDEASRLDSASPTHPRPPPPLVSAPSAMAAASRGCIASSLLLHDDELEAAVSGGGSRRVPQAIAAAVARTVAAAAARTVAAAVDRTIAAPVAFTGRGGGNGGGGGAHKGVAFRQQQPTANPRRRRAVSAPLRRAGPPATI</sequence>
<organism evidence="2 3">
    <name type="scientific">Tetrabaena socialis</name>
    <dbReference type="NCBI Taxonomy" id="47790"/>
    <lineage>
        <taxon>Eukaryota</taxon>
        <taxon>Viridiplantae</taxon>
        <taxon>Chlorophyta</taxon>
        <taxon>core chlorophytes</taxon>
        <taxon>Chlorophyceae</taxon>
        <taxon>CS clade</taxon>
        <taxon>Chlamydomonadales</taxon>
        <taxon>Tetrabaenaceae</taxon>
        <taxon>Tetrabaena</taxon>
    </lineage>
</organism>
<dbReference type="Proteomes" id="UP000236333">
    <property type="component" value="Unassembled WGS sequence"/>
</dbReference>
<feature type="region of interest" description="Disordered" evidence="1">
    <location>
        <begin position="350"/>
        <end position="393"/>
    </location>
</feature>
<dbReference type="AlphaFoldDB" id="A0A2J7ZT23"/>
<protein>
    <submittedName>
        <fullName evidence="2">Uncharacterized protein</fullName>
    </submittedName>
</protein>
<feature type="compositionally biased region" description="Basic and acidic residues" evidence="1">
    <location>
        <begin position="212"/>
        <end position="229"/>
    </location>
</feature>
<gene>
    <name evidence="2" type="ORF">TSOC_010509</name>
</gene>
<comment type="caution">
    <text evidence="2">The sequence shown here is derived from an EMBL/GenBank/DDBJ whole genome shotgun (WGS) entry which is preliminary data.</text>
</comment>
<dbReference type="EMBL" id="PGGS01000505">
    <property type="protein sequence ID" value="PNH03421.1"/>
    <property type="molecule type" value="Genomic_DNA"/>
</dbReference>
<evidence type="ECO:0000313" key="2">
    <source>
        <dbReference type="EMBL" id="PNH03421.1"/>
    </source>
</evidence>
<evidence type="ECO:0000313" key="3">
    <source>
        <dbReference type="Proteomes" id="UP000236333"/>
    </source>
</evidence>
<proteinExistence type="predicted"/>
<feature type="compositionally biased region" description="Gly residues" evidence="1">
    <location>
        <begin position="350"/>
        <end position="360"/>
    </location>
</feature>
<reference evidence="2 3" key="1">
    <citation type="journal article" date="2017" name="Mol. Biol. Evol.">
        <title>The 4-celled Tetrabaena socialis nuclear genome reveals the essential components for genetic control of cell number at the origin of multicellularity in the volvocine lineage.</title>
        <authorList>
            <person name="Featherston J."/>
            <person name="Arakaki Y."/>
            <person name="Hanschen E.R."/>
            <person name="Ferris P.J."/>
            <person name="Michod R.E."/>
            <person name="Olson B.J.S.C."/>
            <person name="Nozaki H."/>
            <person name="Durand P.M."/>
        </authorList>
    </citation>
    <scope>NUCLEOTIDE SEQUENCE [LARGE SCALE GENOMIC DNA]</scope>
    <source>
        <strain evidence="2 3">NIES-571</strain>
    </source>
</reference>